<dbReference type="OrthoDB" id="6160024at2759"/>
<dbReference type="CTD" id="20208153"/>
<evidence type="ECO:0000256" key="1">
    <source>
        <dbReference type="SAM" id="MobiDB-lite"/>
    </source>
</evidence>
<protein>
    <recommendedName>
        <fullName evidence="3">Peptidase M13 N-terminal domain-containing protein</fullName>
    </recommendedName>
</protein>
<dbReference type="Gene3D" id="3.40.390.10">
    <property type="entry name" value="Collagenase (Catalytic Domain)"/>
    <property type="match status" value="1"/>
</dbReference>
<dbReference type="Pfam" id="PF05649">
    <property type="entry name" value="Peptidase_M13_N"/>
    <property type="match status" value="1"/>
</dbReference>
<keyword evidence="6" id="KW-1185">Reference proteome</keyword>
<reference evidence="4 6" key="2">
    <citation type="journal article" date="2013" name="Nature">
        <title>Insights into bilaterian evolution from three spiralian genomes.</title>
        <authorList>
            <person name="Simakov O."/>
            <person name="Marletaz F."/>
            <person name="Cho S.J."/>
            <person name="Edsinger-Gonzales E."/>
            <person name="Havlak P."/>
            <person name="Hellsten U."/>
            <person name="Kuo D.H."/>
            <person name="Larsson T."/>
            <person name="Lv J."/>
            <person name="Arendt D."/>
            <person name="Savage R."/>
            <person name="Osoegawa K."/>
            <person name="de Jong P."/>
            <person name="Grimwood J."/>
            <person name="Chapman J.A."/>
            <person name="Shapiro H."/>
            <person name="Aerts A."/>
            <person name="Otillar R.P."/>
            <person name="Terry A.Y."/>
            <person name="Boore J.L."/>
            <person name="Grigoriev I.V."/>
            <person name="Lindberg D.R."/>
            <person name="Seaver E.C."/>
            <person name="Weisblat D.A."/>
            <person name="Putnam N.H."/>
            <person name="Rokhsar D.S."/>
        </authorList>
    </citation>
    <scope>NUCLEOTIDE SEQUENCE</scope>
</reference>
<reference evidence="5" key="3">
    <citation type="submission" date="2015-06" db="UniProtKB">
        <authorList>
            <consortium name="EnsemblMetazoa"/>
        </authorList>
    </citation>
    <scope>IDENTIFICATION</scope>
</reference>
<keyword evidence="2" id="KW-1133">Transmembrane helix</keyword>
<dbReference type="InParanoid" id="T1FH54"/>
<dbReference type="RefSeq" id="XP_009029635.1">
    <property type="nucleotide sequence ID" value="XM_009031387.1"/>
</dbReference>
<dbReference type="EnsemblMetazoa" id="HelroT181595">
    <property type="protein sequence ID" value="HelroP181595"/>
    <property type="gene ID" value="HelroG181595"/>
</dbReference>
<dbReference type="SUPFAM" id="SSF55486">
    <property type="entry name" value="Metalloproteases ('zincins'), catalytic domain"/>
    <property type="match status" value="1"/>
</dbReference>
<dbReference type="InterPro" id="IPR024079">
    <property type="entry name" value="MetalloPept_cat_dom_sf"/>
</dbReference>
<proteinExistence type="predicted"/>
<dbReference type="InterPro" id="IPR008753">
    <property type="entry name" value="Peptidase_M13_N"/>
</dbReference>
<reference evidence="6" key="1">
    <citation type="submission" date="2012-12" db="EMBL/GenBank/DDBJ databases">
        <authorList>
            <person name="Hellsten U."/>
            <person name="Grimwood J."/>
            <person name="Chapman J.A."/>
            <person name="Shapiro H."/>
            <person name="Aerts A."/>
            <person name="Otillar R.P."/>
            <person name="Terry A.Y."/>
            <person name="Boore J.L."/>
            <person name="Simakov O."/>
            <person name="Marletaz F."/>
            <person name="Cho S.-J."/>
            <person name="Edsinger-Gonzales E."/>
            <person name="Havlak P."/>
            <person name="Kuo D.-H."/>
            <person name="Larsson T."/>
            <person name="Lv J."/>
            <person name="Arendt D."/>
            <person name="Savage R."/>
            <person name="Osoegawa K."/>
            <person name="de Jong P."/>
            <person name="Lindberg D.R."/>
            <person name="Seaver E.C."/>
            <person name="Weisblat D.A."/>
            <person name="Putnam N.H."/>
            <person name="Grigoriev I.V."/>
            <person name="Rokhsar D.S."/>
        </authorList>
    </citation>
    <scope>NUCLEOTIDE SEQUENCE</scope>
</reference>
<dbReference type="InterPro" id="IPR042089">
    <property type="entry name" value="Peptidase_M13_dom_2"/>
</dbReference>
<keyword evidence="2" id="KW-0812">Transmembrane</keyword>
<feature type="region of interest" description="Disordered" evidence="1">
    <location>
        <begin position="22"/>
        <end position="56"/>
    </location>
</feature>
<dbReference type="Gene3D" id="1.10.1380.10">
    <property type="entry name" value="Neutral endopeptidase , domain2"/>
    <property type="match status" value="1"/>
</dbReference>
<feature type="transmembrane region" description="Helical" evidence="2">
    <location>
        <begin position="89"/>
        <end position="109"/>
    </location>
</feature>
<dbReference type="HOGENOM" id="CLU_970702_0_0_1"/>
<gene>
    <name evidence="5" type="primary">20208153</name>
    <name evidence="4" type="ORF">HELRODRAFT_181595</name>
</gene>
<keyword evidence="2" id="KW-0472">Membrane</keyword>
<dbReference type="GO" id="GO:0004222">
    <property type="term" value="F:metalloendopeptidase activity"/>
    <property type="evidence" value="ECO:0007669"/>
    <property type="project" value="InterPro"/>
</dbReference>
<accession>T1FH54</accession>
<dbReference type="GeneID" id="20208153"/>
<evidence type="ECO:0000313" key="4">
    <source>
        <dbReference type="EMBL" id="ESN92256.1"/>
    </source>
</evidence>
<organism evidence="5 6">
    <name type="scientific">Helobdella robusta</name>
    <name type="common">Californian leech</name>
    <dbReference type="NCBI Taxonomy" id="6412"/>
    <lineage>
        <taxon>Eukaryota</taxon>
        <taxon>Metazoa</taxon>
        <taxon>Spiralia</taxon>
        <taxon>Lophotrochozoa</taxon>
        <taxon>Annelida</taxon>
        <taxon>Clitellata</taxon>
        <taxon>Hirudinea</taxon>
        <taxon>Rhynchobdellida</taxon>
        <taxon>Glossiphoniidae</taxon>
        <taxon>Helobdella</taxon>
    </lineage>
</organism>
<name>T1FH54_HELRO</name>
<evidence type="ECO:0000256" key="2">
    <source>
        <dbReference type="SAM" id="Phobius"/>
    </source>
</evidence>
<dbReference type="PANTHER" id="PTHR11733">
    <property type="entry name" value="ZINC METALLOPROTEASE FAMILY M13 NEPRILYSIN-RELATED"/>
    <property type="match status" value="1"/>
</dbReference>
<sequence>MRSKETTTTTTVIANEAVTAGISGSTTSNNSNNNNNDTNNINNNINNNSSSSTNALNNSKTKFKTAEIIDRPRTPPPTGPIIELRSREVIFAILIFFLLAVVTGLIVVLSSYQMKNLSMTVGDARPVEKRGEKKQFCQNTGSSRRMDFSAHPCDDFWKYSCGRFLAENKIPEGKGSIGLDDMAINQTKRIIETVIRSDIADNHRTNPDSAVRKMKQFYDTCTLGNKTKLKKFDGLMKHAGTWLKYDKEINVQRMLTLLIIELDLQALFSMAITKQALVKDTNIIMVN</sequence>
<dbReference type="PANTHER" id="PTHR11733:SF240">
    <property type="entry name" value="GH14155P-RELATED"/>
    <property type="match status" value="1"/>
</dbReference>
<dbReference type="EMBL" id="AMQM01007683">
    <property type="status" value="NOT_ANNOTATED_CDS"/>
    <property type="molecule type" value="Genomic_DNA"/>
</dbReference>
<evidence type="ECO:0000313" key="6">
    <source>
        <dbReference type="Proteomes" id="UP000015101"/>
    </source>
</evidence>
<feature type="domain" description="Peptidase M13 N-terminal" evidence="3">
    <location>
        <begin position="152"/>
        <end position="286"/>
    </location>
</feature>
<dbReference type="InterPro" id="IPR000718">
    <property type="entry name" value="Peptidase_M13"/>
</dbReference>
<evidence type="ECO:0000259" key="3">
    <source>
        <dbReference type="Pfam" id="PF05649"/>
    </source>
</evidence>
<dbReference type="EMBL" id="KB097656">
    <property type="protein sequence ID" value="ESN92256.1"/>
    <property type="molecule type" value="Genomic_DNA"/>
</dbReference>
<dbReference type="KEGG" id="hro:HELRODRAFT_181595"/>
<dbReference type="GO" id="GO:0006508">
    <property type="term" value="P:proteolysis"/>
    <property type="evidence" value="ECO:0007669"/>
    <property type="project" value="InterPro"/>
</dbReference>
<dbReference type="Proteomes" id="UP000015101">
    <property type="component" value="Unassembled WGS sequence"/>
</dbReference>
<evidence type="ECO:0000313" key="5">
    <source>
        <dbReference type="EnsemblMetazoa" id="HelroP181595"/>
    </source>
</evidence>
<dbReference type="AlphaFoldDB" id="T1FH54"/>
<dbReference type="PROSITE" id="PS51885">
    <property type="entry name" value="NEPRILYSIN"/>
    <property type="match status" value="1"/>
</dbReference>